<evidence type="ECO:0000256" key="8">
    <source>
        <dbReference type="ARBA" id="ARBA00023136"/>
    </source>
</evidence>
<evidence type="ECO:0000256" key="5">
    <source>
        <dbReference type="ARBA" id="ARBA00022729"/>
    </source>
</evidence>
<dbReference type="InterPro" id="IPR000157">
    <property type="entry name" value="TIR_dom"/>
</dbReference>
<dbReference type="InterPro" id="IPR032675">
    <property type="entry name" value="LRR_dom_sf"/>
</dbReference>
<keyword evidence="8 11" id="KW-0472">Membrane</keyword>
<evidence type="ECO:0000313" key="14">
    <source>
        <dbReference type="Proteomes" id="UP000678393"/>
    </source>
</evidence>
<dbReference type="GO" id="GO:0007165">
    <property type="term" value="P:signal transduction"/>
    <property type="evidence" value="ECO:0007669"/>
    <property type="project" value="InterPro"/>
</dbReference>
<evidence type="ECO:0000256" key="10">
    <source>
        <dbReference type="ARBA" id="ARBA00023180"/>
    </source>
</evidence>
<dbReference type="PROSITE" id="PS50104">
    <property type="entry name" value="TIR"/>
    <property type="match status" value="1"/>
</dbReference>
<dbReference type="SMART" id="SM00255">
    <property type="entry name" value="TIR"/>
    <property type="match status" value="1"/>
</dbReference>
<evidence type="ECO:0000313" key="13">
    <source>
        <dbReference type="EMBL" id="CAG5121970.1"/>
    </source>
</evidence>
<keyword evidence="9" id="KW-0675">Receptor</keyword>
<organism evidence="13 14">
    <name type="scientific">Candidula unifasciata</name>
    <dbReference type="NCBI Taxonomy" id="100452"/>
    <lineage>
        <taxon>Eukaryota</taxon>
        <taxon>Metazoa</taxon>
        <taxon>Spiralia</taxon>
        <taxon>Lophotrochozoa</taxon>
        <taxon>Mollusca</taxon>
        <taxon>Gastropoda</taxon>
        <taxon>Heterobranchia</taxon>
        <taxon>Euthyneura</taxon>
        <taxon>Panpulmonata</taxon>
        <taxon>Eupulmonata</taxon>
        <taxon>Stylommatophora</taxon>
        <taxon>Helicina</taxon>
        <taxon>Helicoidea</taxon>
        <taxon>Geomitridae</taxon>
        <taxon>Candidula</taxon>
    </lineage>
</organism>
<keyword evidence="7 11" id="KW-1133">Transmembrane helix</keyword>
<keyword evidence="10" id="KW-0325">Glycoprotein</keyword>
<evidence type="ECO:0000256" key="4">
    <source>
        <dbReference type="ARBA" id="ARBA00022692"/>
    </source>
</evidence>
<dbReference type="SUPFAM" id="SSF52200">
    <property type="entry name" value="Toll/Interleukin receptor TIR domain"/>
    <property type="match status" value="1"/>
</dbReference>
<feature type="domain" description="TIR" evidence="12">
    <location>
        <begin position="843"/>
        <end position="988"/>
    </location>
</feature>
<dbReference type="GO" id="GO:0005886">
    <property type="term" value="C:plasma membrane"/>
    <property type="evidence" value="ECO:0007669"/>
    <property type="project" value="TreeGrafter"/>
</dbReference>
<comment type="subcellular location">
    <subcellularLocation>
        <location evidence="1">Membrane</location>
        <topology evidence="1">Single-pass membrane protein</topology>
    </subcellularLocation>
</comment>
<name>A0A8S3Z2Y5_9EUPU</name>
<evidence type="ECO:0000256" key="2">
    <source>
        <dbReference type="ARBA" id="ARBA00009634"/>
    </source>
</evidence>
<dbReference type="Gene3D" id="3.80.10.10">
    <property type="entry name" value="Ribonuclease Inhibitor"/>
    <property type="match status" value="2"/>
</dbReference>
<dbReference type="Gene3D" id="3.40.50.10140">
    <property type="entry name" value="Toll/interleukin-1 receptor homology (TIR) domain"/>
    <property type="match status" value="1"/>
</dbReference>
<gene>
    <name evidence="13" type="ORF">CUNI_LOCUS7528</name>
</gene>
<sequence>MNINDVLKAGSRPDELLRSFRDNFKDCFRCLPCHCYFTFLQDIVASCNSQIDQIKAVLPNDTNQLTISNSSMGIFDATCFLQFHSLRVLTVSKNKKLSTIANSSDSSHVLAVTILHLDSNSVNKIMDRSFVMFPNLLFLDLKHNQIKTISRLTFDGLTNLKYLNLSRNPLSVLSNGSFDHFQQLEILDLSCDKIWNLITPGLFSNLSSLHSLFMNGNCFYAKGYPNEEMGRLTNLTVLSIAGISGKVTLGPEMKNLTKLVRLHVGYSLSKQCCIKDIPDSFLENVPYLQAVRFSKCPLRSVNATVYRNVKHLRSLEIISTYPYDIFEALDGLVELQNSSLKTLRLIGLIKRGCPFICLYGQHARYLKNINLEVIDLSDNRVGYMDMEFITALPHTLTSLVLHGNELIEPALLTDKLSFLEKLILLDLGYYPDPVSNTKMFHTQAGCDTSQTQVCSLLMESYDDCEGRSDSDNTESLEDCKWSASEERSNEEFLYKTNVTQVPPVCTELNSTTDSSDVVGLNVTNLNSLKYSPRSFSATVHKASMLKYLLAPRFLEVNVKDVFASIRHQGYMNITKIDLSYCGLPSLTHCTYMPKSIQVASFEGNYFRTMHEHVFGQNNSLRRLSLSNNVLGNLFANPRKKPFTRMSNLEHLDISTNMIYDLSVNFFLGLSNLKCLIMSDNKLGFLSTNFTKTPELEYLDLRKNAITGISKSSRDELDTIGTNHPLYIELTLNPLRCTCEGLELLYWIREANIHFVSKDLLSCVGDDNIAEDMGNIDDRVRTLQRQCAGKYLIIVLRVASLAVISVLVVFGVMYRYRWQLRYIRNIALSRLIGFRPRDTENSEFRFDAFIVYSEMSRQFVFGDCLRELEVKRGHKVCVDDRDFMPGTYDVSAIVSAIQNSRKTMLILSPDFYDEQFSEYSVKMALMEEIYQKRTVLYLCLYRPLPDDEMSKRYDLLMIMKRNNYMEFPPETETSDGVRQNFWDQLSEKIGHSIVKNLPTSSESEDDILVYL</sequence>
<feature type="transmembrane region" description="Helical" evidence="11">
    <location>
        <begin position="790"/>
        <end position="813"/>
    </location>
</feature>
<keyword evidence="4 11" id="KW-0812">Transmembrane</keyword>
<evidence type="ECO:0000256" key="6">
    <source>
        <dbReference type="ARBA" id="ARBA00022737"/>
    </source>
</evidence>
<keyword evidence="5" id="KW-0732">Signal</keyword>
<keyword evidence="3" id="KW-0433">Leucine-rich repeat</keyword>
<reference evidence="13" key="1">
    <citation type="submission" date="2021-04" db="EMBL/GenBank/DDBJ databases">
        <authorList>
            <consortium name="Molecular Ecology Group"/>
        </authorList>
    </citation>
    <scope>NUCLEOTIDE SEQUENCE</scope>
</reference>
<dbReference type="PANTHER" id="PTHR24365">
    <property type="entry name" value="TOLL-LIKE RECEPTOR"/>
    <property type="match status" value="1"/>
</dbReference>
<keyword evidence="14" id="KW-1185">Reference proteome</keyword>
<dbReference type="Pfam" id="PF01582">
    <property type="entry name" value="TIR"/>
    <property type="match status" value="1"/>
</dbReference>
<dbReference type="GO" id="GO:0038023">
    <property type="term" value="F:signaling receptor activity"/>
    <property type="evidence" value="ECO:0007669"/>
    <property type="project" value="TreeGrafter"/>
</dbReference>
<protein>
    <recommendedName>
        <fullName evidence="12">TIR domain-containing protein</fullName>
    </recommendedName>
</protein>
<keyword evidence="6" id="KW-0677">Repeat</keyword>
<comment type="caution">
    <text evidence="13">The sequence shown here is derived from an EMBL/GenBank/DDBJ whole genome shotgun (WGS) entry which is preliminary data.</text>
</comment>
<dbReference type="InterPro" id="IPR026906">
    <property type="entry name" value="LRR_5"/>
</dbReference>
<dbReference type="AlphaFoldDB" id="A0A8S3Z2Y5"/>
<dbReference type="OrthoDB" id="1526598at2759"/>
<dbReference type="Pfam" id="PF13306">
    <property type="entry name" value="LRR_5"/>
    <property type="match status" value="1"/>
</dbReference>
<dbReference type="SUPFAM" id="SSF52058">
    <property type="entry name" value="L domain-like"/>
    <property type="match status" value="2"/>
</dbReference>
<dbReference type="InterPro" id="IPR001611">
    <property type="entry name" value="Leu-rich_rpt"/>
</dbReference>
<dbReference type="InterPro" id="IPR035897">
    <property type="entry name" value="Toll_tir_struct_dom_sf"/>
</dbReference>
<dbReference type="PANTHER" id="PTHR24365:SF541">
    <property type="entry name" value="PROTEIN TOLL-RELATED"/>
    <property type="match status" value="1"/>
</dbReference>
<dbReference type="Pfam" id="PF13855">
    <property type="entry name" value="LRR_8"/>
    <property type="match status" value="1"/>
</dbReference>
<dbReference type="InterPro" id="IPR003591">
    <property type="entry name" value="Leu-rich_rpt_typical-subtyp"/>
</dbReference>
<accession>A0A8S3Z2Y5</accession>
<evidence type="ECO:0000256" key="11">
    <source>
        <dbReference type="SAM" id="Phobius"/>
    </source>
</evidence>
<dbReference type="SMART" id="SM00369">
    <property type="entry name" value="LRR_TYP"/>
    <property type="match status" value="4"/>
</dbReference>
<evidence type="ECO:0000256" key="7">
    <source>
        <dbReference type="ARBA" id="ARBA00022989"/>
    </source>
</evidence>
<comment type="similarity">
    <text evidence="2">Belongs to the Toll-like receptor family.</text>
</comment>
<evidence type="ECO:0000259" key="12">
    <source>
        <dbReference type="PROSITE" id="PS50104"/>
    </source>
</evidence>
<evidence type="ECO:0000256" key="9">
    <source>
        <dbReference type="ARBA" id="ARBA00023170"/>
    </source>
</evidence>
<proteinExistence type="inferred from homology"/>
<evidence type="ECO:0000256" key="3">
    <source>
        <dbReference type="ARBA" id="ARBA00022614"/>
    </source>
</evidence>
<dbReference type="Proteomes" id="UP000678393">
    <property type="component" value="Unassembled WGS sequence"/>
</dbReference>
<dbReference type="EMBL" id="CAJHNH020001201">
    <property type="protein sequence ID" value="CAG5121970.1"/>
    <property type="molecule type" value="Genomic_DNA"/>
</dbReference>
<evidence type="ECO:0000256" key="1">
    <source>
        <dbReference type="ARBA" id="ARBA00004167"/>
    </source>
</evidence>
<dbReference type="PROSITE" id="PS51450">
    <property type="entry name" value="LRR"/>
    <property type="match status" value="3"/>
</dbReference>